<protein>
    <submittedName>
        <fullName evidence="3">Cystein rich</fullName>
    </submittedName>
</protein>
<accession>A0A8H5VNZ0</accession>
<keyword evidence="2" id="KW-0732">Signal</keyword>
<dbReference type="GeneID" id="59308236"/>
<dbReference type="RefSeq" id="XP_037203837.1">
    <property type="nucleotide sequence ID" value="XM_037355966.1"/>
</dbReference>
<dbReference type="AlphaFoldDB" id="A0A8H5VNZ0"/>
<name>A0A8H5VNZ0_9HYPO</name>
<evidence type="ECO:0000256" key="2">
    <source>
        <dbReference type="SAM" id="SignalP"/>
    </source>
</evidence>
<feature type="chain" id="PRO_5034602279" evidence="2">
    <location>
        <begin position="27"/>
        <end position="413"/>
    </location>
</feature>
<evidence type="ECO:0000313" key="4">
    <source>
        <dbReference type="Proteomes" id="UP000530670"/>
    </source>
</evidence>
<gene>
    <name evidence="3" type="ORF">FTJAE_9082</name>
</gene>
<feature type="signal peptide" evidence="2">
    <location>
        <begin position="1"/>
        <end position="26"/>
    </location>
</feature>
<reference evidence="3 4" key="1">
    <citation type="submission" date="2020-05" db="EMBL/GenBank/DDBJ databases">
        <title>Identification and distribution of gene clusters putatively required for synthesis of sphingolipid metabolism inhibitors in phylogenetically diverse species of the filamentous fungus Fusarium.</title>
        <authorList>
            <person name="Kim H.-S."/>
            <person name="Busman M."/>
            <person name="Brown D.W."/>
            <person name="Divon H."/>
            <person name="Uhlig S."/>
            <person name="Proctor R.H."/>
        </authorList>
    </citation>
    <scope>NUCLEOTIDE SEQUENCE [LARGE SCALE GENOMIC DNA]</scope>
    <source>
        <strain evidence="3 4">NRRL 66243</strain>
    </source>
</reference>
<feature type="compositionally biased region" description="Basic and acidic residues" evidence="1">
    <location>
        <begin position="397"/>
        <end position="413"/>
    </location>
</feature>
<dbReference type="Proteomes" id="UP000530670">
    <property type="component" value="Unassembled WGS sequence"/>
</dbReference>
<dbReference type="OrthoDB" id="4662630at2759"/>
<organism evidence="3 4">
    <name type="scientific">Fusarium tjaetaba</name>
    <dbReference type="NCBI Taxonomy" id="1567544"/>
    <lineage>
        <taxon>Eukaryota</taxon>
        <taxon>Fungi</taxon>
        <taxon>Dikarya</taxon>
        <taxon>Ascomycota</taxon>
        <taxon>Pezizomycotina</taxon>
        <taxon>Sordariomycetes</taxon>
        <taxon>Hypocreomycetidae</taxon>
        <taxon>Hypocreales</taxon>
        <taxon>Nectriaceae</taxon>
        <taxon>Fusarium</taxon>
        <taxon>Fusarium fujikuroi species complex</taxon>
    </lineage>
</organism>
<dbReference type="EMBL" id="JAAQRI010000203">
    <property type="protein sequence ID" value="KAF5627814.1"/>
    <property type="molecule type" value="Genomic_DNA"/>
</dbReference>
<sequence length="413" mass="44967">MPLSASTMAIISHTIILLIIQAYVVATEVHHDHRNVRVEKTDPNTDIIGQEISILDPDADTERVLRCKPDTGKKLSRSADKEWVACCLPQQRLVGTASTAFDCCEVPYDIAGSSDVGFTCCPLGYTYDGVSCRAPPAPNKEEASSTSKTLSGIIEGRCYELIFGDGLLLGQADNKAQYTAALAGSDHRVGRFKFCKSKSCNSDHAITFDEPFNIEEALLQASEDHNMRSWLDKSKSGDPIGKTDNSNQAGWFLLKKSSEGYCLGGLNQGVGRTNFEKASLTFLLDDESQHSCLLFQVVEVSCKMQARRIDEPPCPPPSQDEKRTDTLAEGRIGCLYWQGSDGIRDSCLQGREVPHYPAVHNYYVYPFDNQPGNARFTGGSGEGGSGIGGAVNIGQQARRDSAGGDGTRKCRYI</sequence>
<keyword evidence="4" id="KW-1185">Reference proteome</keyword>
<evidence type="ECO:0000256" key="1">
    <source>
        <dbReference type="SAM" id="MobiDB-lite"/>
    </source>
</evidence>
<comment type="caution">
    <text evidence="3">The sequence shown here is derived from an EMBL/GenBank/DDBJ whole genome shotgun (WGS) entry which is preliminary data.</text>
</comment>
<proteinExistence type="predicted"/>
<feature type="region of interest" description="Disordered" evidence="1">
    <location>
        <begin position="387"/>
        <end position="413"/>
    </location>
</feature>
<evidence type="ECO:0000313" key="3">
    <source>
        <dbReference type="EMBL" id="KAF5627814.1"/>
    </source>
</evidence>